<keyword evidence="3" id="KW-0812">Transmembrane</keyword>
<feature type="transmembrane region" description="Helical" evidence="3">
    <location>
        <begin position="188"/>
        <end position="208"/>
    </location>
</feature>
<dbReference type="AlphaFoldDB" id="A0A2S5BEW9"/>
<dbReference type="Gene3D" id="1.20.1250.20">
    <property type="entry name" value="MFS general substrate transporter like domains"/>
    <property type="match status" value="2"/>
</dbReference>
<dbReference type="STRING" id="741276.A0A2S5BEW9"/>
<gene>
    <name evidence="4" type="ORF">BMF94_1688</name>
</gene>
<dbReference type="InterPro" id="IPR050375">
    <property type="entry name" value="MFS_TsgA-like"/>
</dbReference>
<evidence type="ECO:0000256" key="2">
    <source>
        <dbReference type="ARBA" id="ARBA00022475"/>
    </source>
</evidence>
<feature type="transmembrane region" description="Helical" evidence="3">
    <location>
        <begin position="344"/>
        <end position="360"/>
    </location>
</feature>
<dbReference type="PANTHER" id="PTHR43702:SF3">
    <property type="entry name" value="PROTEIN TSGA"/>
    <property type="match status" value="1"/>
</dbReference>
<dbReference type="SUPFAM" id="SSF103473">
    <property type="entry name" value="MFS general substrate transporter"/>
    <property type="match status" value="1"/>
</dbReference>
<dbReference type="PANTHER" id="PTHR43702">
    <property type="entry name" value="L-FUCOSE-PROTON SYMPORTER"/>
    <property type="match status" value="1"/>
</dbReference>
<evidence type="ECO:0000256" key="1">
    <source>
        <dbReference type="ARBA" id="ARBA00004429"/>
    </source>
</evidence>
<organism evidence="4 5">
    <name type="scientific">Rhodotorula taiwanensis</name>
    <dbReference type="NCBI Taxonomy" id="741276"/>
    <lineage>
        <taxon>Eukaryota</taxon>
        <taxon>Fungi</taxon>
        <taxon>Dikarya</taxon>
        <taxon>Basidiomycota</taxon>
        <taxon>Pucciniomycotina</taxon>
        <taxon>Microbotryomycetes</taxon>
        <taxon>Sporidiobolales</taxon>
        <taxon>Sporidiobolaceae</taxon>
        <taxon>Rhodotorula</taxon>
    </lineage>
</organism>
<accession>A0A2S5BEW9</accession>
<proteinExistence type="predicted"/>
<feature type="transmembrane region" description="Helical" evidence="3">
    <location>
        <begin position="23"/>
        <end position="43"/>
    </location>
</feature>
<keyword evidence="3" id="KW-1133">Transmembrane helix</keyword>
<keyword evidence="5" id="KW-1185">Reference proteome</keyword>
<evidence type="ECO:0000256" key="3">
    <source>
        <dbReference type="SAM" id="Phobius"/>
    </source>
</evidence>
<feature type="transmembrane region" description="Helical" evidence="3">
    <location>
        <begin position="63"/>
        <end position="84"/>
    </location>
</feature>
<sequence length="409" mass="43848">MAGGAVSTGVAAAGPKLTKRERIYAFALVASLFFAWGLSYSFIDVLNKKAQTFFKITKLMSTMLQVAYFGAYLVMSIPASMFATRFGYRKGVLLGLALYVVGALGFWPSAHYERYAGFVVCAFVIASGLATLETMANSYASVLGSPEGAAFRLNMAQSFNGLATFVGPQIAAHTFFGSKNENSLGAVQYVYLAVACLGIALFALFCFAKLPEITEASIEQEQEASGLVDERPLWKRKHTVFGFATQFCYRIVSTPLLKFFSPALVLVGYGIMTTVFTLVAALTGGKAGLGALFLVFFGESVIYPTVFTLATSNLGRHTKRGAGLLCMGVAGGALFPPLQDIINAVAFSTVIAYGIGMFFYNRRMQKTLGDAAVFNTATLPATEAFDEKDSASIEKVDIVDAQNAHAIRV</sequence>
<keyword evidence="3" id="KW-0472">Membrane</keyword>
<evidence type="ECO:0008006" key="6">
    <source>
        <dbReference type="Google" id="ProtNLM"/>
    </source>
</evidence>
<dbReference type="EMBL" id="PJQD01000018">
    <property type="protein sequence ID" value="POY75317.1"/>
    <property type="molecule type" value="Genomic_DNA"/>
</dbReference>
<dbReference type="Pfam" id="PF07690">
    <property type="entry name" value="MFS_1"/>
    <property type="match status" value="1"/>
</dbReference>
<dbReference type="Proteomes" id="UP000237144">
    <property type="component" value="Unassembled WGS sequence"/>
</dbReference>
<feature type="transmembrane region" description="Helical" evidence="3">
    <location>
        <begin position="288"/>
        <end position="310"/>
    </location>
</feature>
<evidence type="ECO:0000313" key="5">
    <source>
        <dbReference type="Proteomes" id="UP000237144"/>
    </source>
</evidence>
<feature type="transmembrane region" description="Helical" evidence="3">
    <location>
        <begin position="259"/>
        <end position="282"/>
    </location>
</feature>
<keyword evidence="2" id="KW-1003">Cell membrane</keyword>
<dbReference type="InterPro" id="IPR036259">
    <property type="entry name" value="MFS_trans_sf"/>
</dbReference>
<name>A0A2S5BEW9_9BASI</name>
<protein>
    <recommendedName>
        <fullName evidence="6">Major facilitator superfamily (MFS) profile domain-containing protein</fullName>
    </recommendedName>
</protein>
<evidence type="ECO:0000313" key="4">
    <source>
        <dbReference type="EMBL" id="POY75317.1"/>
    </source>
</evidence>
<dbReference type="InterPro" id="IPR011701">
    <property type="entry name" value="MFS"/>
</dbReference>
<comment type="subcellular location">
    <subcellularLocation>
        <location evidence="1">Cell inner membrane</location>
        <topology evidence="1">Multi-pass membrane protein</topology>
    </subcellularLocation>
</comment>
<feature type="transmembrane region" description="Helical" evidence="3">
    <location>
        <begin position="91"/>
        <end position="109"/>
    </location>
</feature>
<reference evidence="4 5" key="1">
    <citation type="journal article" date="2018" name="Front. Microbiol.">
        <title>Prospects for Fungal Bioremediation of Acidic Radioactive Waste Sites: Characterization and Genome Sequence of Rhodotorula taiwanensis MD1149.</title>
        <authorList>
            <person name="Tkavc R."/>
            <person name="Matrosova V.Y."/>
            <person name="Grichenko O.E."/>
            <person name="Gostincar C."/>
            <person name="Volpe R.P."/>
            <person name="Klimenkova P."/>
            <person name="Gaidamakova E.K."/>
            <person name="Zhou C.E."/>
            <person name="Stewart B.J."/>
            <person name="Lyman M.G."/>
            <person name="Malfatti S.A."/>
            <person name="Rubinfeld B."/>
            <person name="Courtot M."/>
            <person name="Singh J."/>
            <person name="Dalgard C.L."/>
            <person name="Hamilton T."/>
            <person name="Frey K.G."/>
            <person name="Gunde-Cimerman N."/>
            <person name="Dugan L."/>
            <person name="Daly M.J."/>
        </authorList>
    </citation>
    <scope>NUCLEOTIDE SEQUENCE [LARGE SCALE GENOMIC DNA]</scope>
    <source>
        <strain evidence="4 5">MD1149</strain>
    </source>
</reference>
<feature type="transmembrane region" description="Helical" evidence="3">
    <location>
        <begin position="153"/>
        <end position="176"/>
    </location>
</feature>
<dbReference type="GO" id="GO:0022857">
    <property type="term" value="F:transmembrane transporter activity"/>
    <property type="evidence" value="ECO:0007669"/>
    <property type="project" value="InterPro"/>
</dbReference>
<dbReference type="OrthoDB" id="546893at2759"/>
<dbReference type="GO" id="GO:0005886">
    <property type="term" value="C:plasma membrane"/>
    <property type="evidence" value="ECO:0007669"/>
    <property type="project" value="UniProtKB-SubCell"/>
</dbReference>
<comment type="caution">
    <text evidence="4">The sequence shown here is derived from an EMBL/GenBank/DDBJ whole genome shotgun (WGS) entry which is preliminary data.</text>
</comment>
<feature type="transmembrane region" description="Helical" evidence="3">
    <location>
        <begin position="115"/>
        <end position="132"/>
    </location>
</feature>